<dbReference type="PANTHER" id="PTHR43778">
    <property type="entry name" value="PYRUVATE CARBOXYLASE"/>
    <property type="match status" value="1"/>
</dbReference>
<evidence type="ECO:0000256" key="9">
    <source>
        <dbReference type="PIRNR" id="PIRNR001594"/>
    </source>
</evidence>
<feature type="domain" description="Lipoyl-binding" evidence="14">
    <location>
        <begin position="1064"/>
        <end position="1139"/>
    </location>
</feature>
<evidence type="ECO:0000259" key="17">
    <source>
        <dbReference type="PROSITE" id="PS50991"/>
    </source>
</evidence>
<evidence type="ECO:0000256" key="4">
    <source>
        <dbReference type="ARBA" id="ARBA00022723"/>
    </source>
</evidence>
<feature type="binding site" description="via carbamate group" evidence="12">
    <location>
        <position position="706"/>
    </location>
    <ligand>
        <name>Mn(2+)</name>
        <dbReference type="ChEBI" id="CHEBI:29035"/>
    </ligand>
</feature>
<dbReference type="SUPFAM" id="SSF51246">
    <property type="entry name" value="Rudiment single hybrid motif"/>
    <property type="match status" value="1"/>
</dbReference>
<dbReference type="FunFam" id="3.20.20.70:FF:000033">
    <property type="entry name" value="Pyruvate carboxylase"/>
    <property type="match status" value="1"/>
</dbReference>
<comment type="function">
    <text evidence="9">Catalyzes a 2-step reaction, involving the ATP-dependent carboxylation of the covalently attached biotin in the first step and the transfer of the carboxyl group to pyruvate in the second.</text>
</comment>
<gene>
    <name evidence="18" type="ORF">IV43_GL002053</name>
    <name evidence="19" type="ORF">LAC1533_1348</name>
</gene>
<evidence type="ECO:0000256" key="11">
    <source>
        <dbReference type="PIRSR" id="PIRSR001594-2"/>
    </source>
</evidence>
<reference evidence="19" key="2">
    <citation type="submission" date="2016-11" db="EMBL/GenBank/DDBJ databases">
        <authorList>
            <person name="Jaros S."/>
            <person name="Januszkiewicz K."/>
            <person name="Wedrychowicz H."/>
        </authorList>
    </citation>
    <scope>NUCLEOTIDE SEQUENCE [LARGE SCALE GENOMIC DNA]</scope>
    <source>
        <strain evidence="19">ACA-DC 1533</strain>
    </source>
</reference>
<evidence type="ECO:0000256" key="6">
    <source>
        <dbReference type="ARBA" id="ARBA00022840"/>
    </source>
</evidence>
<evidence type="ECO:0000313" key="20">
    <source>
        <dbReference type="Proteomes" id="UP000051491"/>
    </source>
</evidence>
<dbReference type="PROSITE" id="PS50968">
    <property type="entry name" value="BIOTINYL_LIPOYL"/>
    <property type="match status" value="1"/>
</dbReference>
<proteinExistence type="predicted"/>
<keyword evidence="4 12" id="KW-0479">Metal-binding</keyword>
<evidence type="ECO:0000313" key="19">
    <source>
        <dbReference type="EMBL" id="SFV40768.1"/>
    </source>
</evidence>
<dbReference type="FunFam" id="3.40.50.20:FF:000010">
    <property type="entry name" value="Propionyl-CoA carboxylase subunit alpha"/>
    <property type="match status" value="1"/>
</dbReference>
<evidence type="ECO:0000256" key="8">
    <source>
        <dbReference type="ARBA" id="ARBA00023267"/>
    </source>
</evidence>
<dbReference type="Gene3D" id="3.10.600.10">
    <property type="entry name" value="pyruvate carboxylase f1077a mutant domain"/>
    <property type="match status" value="1"/>
</dbReference>
<dbReference type="Proteomes" id="UP000051491">
    <property type="component" value="Unassembled WGS sequence"/>
</dbReference>
<feature type="binding site" evidence="12">
    <location>
        <position position="737"/>
    </location>
    <ligand>
        <name>Mn(2+)</name>
        <dbReference type="ChEBI" id="CHEBI:29035"/>
    </ligand>
</feature>
<dbReference type="Gene3D" id="3.30.470.20">
    <property type="entry name" value="ATP-grasp fold, B domain"/>
    <property type="match status" value="1"/>
</dbReference>
<dbReference type="GO" id="GO:0046872">
    <property type="term" value="F:metal ion binding"/>
    <property type="evidence" value="ECO:0007669"/>
    <property type="project" value="UniProtKB-KW"/>
</dbReference>
<comment type="cofactor">
    <cofactor evidence="1 9">
        <name>biotin</name>
        <dbReference type="ChEBI" id="CHEBI:57586"/>
    </cofactor>
</comment>
<dbReference type="InterPro" id="IPR003379">
    <property type="entry name" value="Carboxylase_cons_dom"/>
</dbReference>
<feature type="active site" evidence="10">
    <location>
        <position position="291"/>
    </location>
</feature>
<dbReference type="PATRIC" id="fig|89059.3.peg.2170"/>
<dbReference type="PIRSF" id="PIRSF001594">
    <property type="entry name" value="Pyruv_carbox"/>
    <property type="match status" value="1"/>
</dbReference>
<feature type="domain" description="Biotin carboxylation" evidence="16">
    <location>
        <begin position="1"/>
        <end position="451"/>
    </location>
</feature>
<dbReference type="Pfam" id="PF00364">
    <property type="entry name" value="Biotin_lipoyl"/>
    <property type="match status" value="1"/>
</dbReference>
<keyword evidence="3 9" id="KW-0436">Ligase</keyword>
<dbReference type="SMART" id="SM00878">
    <property type="entry name" value="Biotin_carb_C"/>
    <property type="match status" value="1"/>
</dbReference>
<dbReference type="Pfam" id="PF02785">
    <property type="entry name" value="Biotin_carb_C"/>
    <property type="match status" value="1"/>
</dbReference>
<dbReference type="Proteomes" id="UP000190935">
    <property type="component" value="Chromosome I"/>
</dbReference>
<dbReference type="InterPro" id="IPR011761">
    <property type="entry name" value="ATP-grasp"/>
</dbReference>
<dbReference type="GO" id="GO:0006094">
    <property type="term" value="P:gluconeogenesis"/>
    <property type="evidence" value="ECO:0007669"/>
    <property type="project" value="InterPro"/>
</dbReference>
<dbReference type="AlphaFoldDB" id="A0A0R2KC80"/>
<feature type="binding site" evidence="11">
    <location>
        <position position="200"/>
    </location>
    <ligand>
        <name>ATP</name>
        <dbReference type="ChEBI" id="CHEBI:30616"/>
    </ligand>
</feature>
<evidence type="ECO:0000256" key="13">
    <source>
        <dbReference type="PIRSR" id="PIRSR001594-4"/>
    </source>
</evidence>
<dbReference type="Pfam" id="PF00289">
    <property type="entry name" value="Biotin_carb_N"/>
    <property type="match status" value="1"/>
</dbReference>
<dbReference type="InterPro" id="IPR011764">
    <property type="entry name" value="Biotin_carboxylation_dom"/>
</dbReference>
<dbReference type="STRING" id="89059.LAC1533_1348"/>
<dbReference type="OrthoDB" id="9807469at2"/>
<dbReference type="CDD" id="cd06850">
    <property type="entry name" value="biotinyl_domain"/>
    <property type="match status" value="1"/>
</dbReference>
<keyword evidence="6 9" id="KW-0067">ATP-binding</keyword>
<dbReference type="PROSITE" id="PS00866">
    <property type="entry name" value="CPSASE_1"/>
    <property type="match status" value="1"/>
</dbReference>
<dbReference type="InterPro" id="IPR013785">
    <property type="entry name" value="Aldolase_TIM"/>
</dbReference>
<evidence type="ECO:0000256" key="2">
    <source>
        <dbReference type="ARBA" id="ARBA00013057"/>
    </source>
</evidence>
<protein>
    <recommendedName>
        <fullName evidence="2 9">Pyruvate carboxylase</fullName>
        <ecNumber evidence="2 9">6.4.1.1</ecNumber>
    </recommendedName>
</protein>
<dbReference type="Pfam" id="PF02436">
    <property type="entry name" value="PYC_OADA"/>
    <property type="match status" value="1"/>
</dbReference>
<evidence type="ECO:0000256" key="10">
    <source>
        <dbReference type="PIRSR" id="PIRSR001594-1"/>
    </source>
</evidence>
<dbReference type="PANTHER" id="PTHR43778:SF2">
    <property type="entry name" value="PYRUVATE CARBOXYLASE, MITOCHONDRIAL"/>
    <property type="match status" value="1"/>
</dbReference>
<feature type="binding site" evidence="11">
    <location>
        <position position="609"/>
    </location>
    <ligand>
        <name>substrate</name>
    </ligand>
</feature>
<dbReference type="CDD" id="cd07937">
    <property type="entry name" value="DRE_TIM_PC_TC_5S"/>
    <property type="match status" value="1"/>
</dbReference>
<feature type="domain" description="Pyruvate carboxyltransferase" evidence="17">
    <location>
        <begin position="528"/>
        <end position="796"/>
    </location>
</feature>
<dbReference type="InterPro" id="IPR011053">
    <property type="entry name" value="Single_hybrid_motif"/>
</dbReference>
<feature type="binding site" evidence="12">
    <location>
        <position position="735"/>
    </location>
    <ligand>
        <name>Mn(2+)</name>
        <dbReference type="ChEBI" id="CHEBI:29035"/>
    </ligand>
</feature>
<evidence type="ECO:0000256" key="5">
    <source>
        <dbReference type="ARBA" id="ARBA00022741"/>
    </source>
</evidence>
<dbReference type="InterPro" id="IPR055268">
    <property type="entry name" value="PCB-like"/>
</dbReference>
<dbReference type="NCBIfam" id="NF006761">
    <property type="entry name" value="PRK09282.1"/>
    <property type="match status" value="1"/>
</dbReference>
<dbReference type="InterPro" id="IPR011054">
    <property type="entry name" value="Rudment_hybrid_motif"/>
</dbReference>
<feature type="binding site" evidence="12">
    <location>
        <position position="537"/>
    </location>
    <ligand>
        <name>Mn(2+)</name>
        <dbReference type="ChEBI" id="CHEBI:29035"/>
    </ligand>
</feature>
<dbReference type="InterPro" id="IPR005930">
    <property type="entry name" value="Pyruv_COase"/>
</dbReference>
<dbReference type="InterPro" id="IPR000089">
    <property type="entry name" value="Biotin_lipoyl"/>
</dbReference>
<dbReference type="EC" id="6.4.1.1" evidence="2 9"/>
<sequence>MEKVLIANRGEIAIRIIRACHELKLKTVAVYAKEDEYGVHRFKADEAYLIGAGKKPIEAYLDIADIIRVAKMTGADAIHPGYGFLAENEEFAQSCQEAGITFIGPTVSQLCIFGDKVTAKQIATKSGLHTIPGTTDPVTSLNEVAELARKFGYPIMLKAALGGGGRGMRIVHNEKELETNYNRAKSEAKQAFGSDELYVEKYLDHPKHIEVQILADQHGHVMHLFERDCSVQRRHQKVIEFAPSLTLSEQRRQEICNAAVELMKSVDYQNAGTVEFLVTDSDFYFIEVNPRVQVEHTVTEMITDIDIVQTQIKIAAGQDLFSEIGLPRQEELTMHGSAIQCRITTEDPENNFLPDTGKIETYRSPGGFGVRLDGGNAYAGATVTPFFDSLLVKACVQARTFKDAVKKMTRVLNEFQIRGVKTNIGFMLKVLAHPIFYTGQAHTTFIDDTKELFIPEKELNTSNMLLKYVGDITVNGYPGMQRHKKVYFPEPQLDTSLITGQPHKNAKTVLKTSGASAVVDWIKQQPNLLLTDTTMRDAHQSLFATRMRTKDMEPVIAAYDQAFPDIFSAEVWGGATFDVAYRFLHEDPWERLKLMNKKMPNTLLQMLFRGSNAVGYKNYPDNVLQEFITESAQQGVDVFRIFDSLNWVDQMEKSIQYVRDAGKIVEGTMCYTGDLLSPNEDKYDLNYFVSLAKDLVSAGAQIVAVKDMAGLLKPNAAYELISALKNEIDVPIHLHTHDTTGNGVATYLQATRAGVDIVDVASSALSGTTSQPSMTSLYYGLTGNERQPKLDVTAAEAVDRYWAGVKPFYKDFMKNSDSVQTDIYQTGMPGGQYSNLQQQAKALGVSDFEEVKKMYRTVNGLLGNIIKVTPSSKVVGDLALFMIQNKLNADNILERGQELDFPQSVVDFFAGDIGQPVGGFPPALQKVVLKGIKPLTVRPGSLAKPIDFEAIQKELAEVIKRQPSRLEVLSYVLYPDVFKEYEQSAKQYGAVYHLDTPTFYQGMRSGETAEISFGHGQSIIIKLDSVSKPDDVGNRTLFFSVNGETSRILIKDQNSASSSVTVPKAEPTNPEHIGATLSGSVLELMVENGQKVNQGDELVVTEAMKMETTIKAPFDGTIKHTYVKKGDLLETGDLLLEISQDKQKGDREMPEM</sequence>
<keyword evidence="7" id="KW-0464">Manganese</keyword>
<evidence type="ECO:0000259" key="14">
    <source>
        <dbReference type="PROSITE" id="PS50968"/>
    </source>
</evidence>
<dbReference type="NCBIfam" id="NF009554">
    <property type="entry name" value="PRK12999.1"/>
    <property type="match status" value="1"/>
</dbReference>
<keyword evidence="18" id="KW-0670">Pyruvate</keyword>
<accession>A0A0R2KC80</accession>
<dbReference type="EMBL" id="LT630287">
    <property type="protein sequence ID" value="SFV40768.1"/>
    <property type="molecule type" value="Genomic_DNA"/>
</dbReference>
<feature type="binding site" evidence="11">
    <location>
        <position position="235"/>
    </location>
    <ligand>
        <name>ATP</name>
        <dbReference type="ChEBI" id="CHEBI:30616"/>
    </ligand>
</feature>
<dbReference type="InterPro" id="IPR005482">
    <property type="entry name" value="Biotin_COase_C"/>
</dbReference>
<dbReference type="SUPFAM" id="SSF51230">
    <property type="entry name" value="Single hybrid motif"/>
    <property type="match status" value="1"/>
</dbReference>
<dbReference type="GO" id="GO:0005524">
    <property type="term" value="F:ATP binding"/>
    <property type="evidence" value="ECO:0007669"/>
    <property type="project" value="UniProtKB-UniRule"/>
</dbReference>
<feature type="binding site" evidence="11">
    <location>
        <position position="116"/>
    </location>
    <ligand>
        <name>ATP</name>
        <dbReference type="ChEBI" id="CHEBI:30616"/>
    </ligand>
</feature>
<dbReference type="Pfam" id="PF02786">
    <property type="entry name" value="CPSase_L_D2"/>
    <property type="match status" value="1"/>
</dbReference>
<feature type="binding site" evidence="11">
    <location>
        <position position="869"/>
    </location>
    <ligand>
        <name>substrate</name>
    </ligand>
</feature>
<dbReference type="KEGG" id="laca:LAC1533_1348"/>
<dbReference type="SUPFAM" id="SSF89000">
    <property type="entry name" value="post-HMGL domain-like"/>
    <property type="match status" value="1"/>
</dbReference>
<dbReference type="InterPro" id="IPR016185">
    <property type="entry name" value="PreATP-grasp_dom_sf"/>
</dbReference>
<feature type="domain" description="ATP-grasp" evidence="15">
    <location>
        <begin position="120"/>
        <end position="316"/>
    </location>
</feature>
<dbReference type="GeneID" id="95349444"/>
<dbReference type="GO" id="GO:0004736">
    <property type="term" value="F:pyruvate carboxylase activity"/>
    <property type="evidence" value="ECO:0007669"/>
    <property type="project" value="UniProtKB-EC"/>
</dbReference>
<evidence type="ECO:0000256" key="3">
    <source>
        <dbReference type="ARBA" id="ARBA00022598"/>
    </source>
</evidence>
<dbReference type="InterPro" id="IPR000891">
    <property type="entry name" value="PYR_CT"/>
</dbReference>
<dbReference type="PROSITE" id="PS50975">
    <property type="entry name" value="ATP_GRASP"/>
    <property type="match status" value="1"/>
</dbReference>
<dbReference type="PROSITE" id="PS50979">
    <property type="entry name" value="BC"/>
    <property type="match status" value="1"/>
</dbReference>
<evidence type="ECO:0000256" key="12">
    <source>
        <dbReference type="PIRSR" id="PIRSR001594-3"/>
    </source>
</evidence>
<feature type="modified residue" description="N6-biotinyllysine" evidence="13">
    <location>
        <position position="1105"/>
    </location>
</feature>
<evidence type="ECO:0000256" key="1">
    <source>
        <dbReference type="ARBA" id="ARBA00001953"/>
    </source>
</evidence>
<dbReference type="PROSITE" id="PS00867">
    <property type="entry name" value="CPSASE_2"/>
    <property type="match status" value="1"/>
</dbReference>
<dbReference type="FunFam" id="2.40.50.100:FF:000003">
    <property type="entry name" value="Acetyl-CoA carboxylase biotin carboxyl carrier protein"/>
    <property type="match status" value="1"/>
</dbReference>
<feature type="modified residue" description="N6-carboxylysine" evidence="13">
    <location>
        <position position="706"/>
    </location>
</feature>
<evidence type="ECO:0000256" key="7">
    <source>
        <dbReference type="ARBA" id="ARBA00023211"/>
    </source>
</evidence>
<evidence type="ECO:0000259" key="16">
    <source>
        <dbReference type="PROSITE" id="PS50979"/>
    </source>
</evidence>
<reference evidence="21" key="3">
    <citation type="submission" date="2016-11" db="EMBL/GenBank/DDBJ databases">
        <authorList>
            <person name="Papadimitriou K."/>
        </authorList>
    </citation>
    <scope>NUCLEOTIDE SEQUENCE [LARGE SCALE GENOMIC DNA]</scope>
    <source>
        <strain evidence="21">ACA-DC 1533</strain>
    </source>
</reference>
<evidence type="ECO:0000259" key="15">
    <source>
        <dbReference type="PROSITE" id="PS50975"/>
    </source>
</evidence>
<evidence type="ECO:0000313" key="18">
    <source>
        <dbReference type="EMBL" id="KRN87072.1"/>
    </source>
</evidence>
<keyword evidence="8 9" id="KW-0092">Biotin</keyword>
<dbReference type="PROSITE" id="PS50991">
    <property type="entry name" value="PYR_CT"/>
    <property type="match status" value="1"/>
</dbReference>
<dbReference type="SUPFAM" id="SSF56059">
    <property type="entry name" value="Glutathione synthetase ATP-binding domain-like"/>
    <property type="match status" value="1"/>
</dbReference>
<dbReference type="FunFam" id="3.30.1490.20:FF:000018">
    <property type="entry name" value="Biotin carboxylase"/>
    <property type="match status" value="1"/>
</dbReference>
<comment type="catalytic activity">
    <reaction evidence="9">
        <text>hydrogencarbonate + pyruvate + ATP = oxaloacetate + ADP + phosphate + H(+)</text>
        <dbReference type="Rhea" id="RHEA:20844"/>
        <dbReference type="ChEBI" id="CHEBI:15361"/>
        <dbReference type="ChEBI" id="CHEBI:15378"/>
        <dbReference type="ChEBI" id="CHEBI:16452"/>
        <dbReference type="ChEBI" id="CHEBI:17544"/>
        <dbReference type="ChEBI" id="CHEBI:30616"/>
        <dbReference type="ChEBI" id="CHEBI:43474"/>
        <dbReference type="ChEBI" id="CHEBI:456216"/>
        <dbReference type="EC" id="6.4.1.1"/>
    </reaction>
</comment>
<evidence type="ECO:0000313" key="21">
    <source>
        <dbReference type="Proteomes" id="UP000190935"/>
    </source>
</evidence>
<dbReference type="RefSeq" id="WP_056988029.1">
    <property type="nucleotide sequence ID" value="NZ_JQBK01000008.1"/>
</dbReference>
<name>A0A0R2KC80_9LACO</name>
<dbReference type="Pfam" id="PF00682">
    <property type="entry name" value="HMGL-like"/>
    <property type="match status" value="1"/>
</dbReference>
<dbReference type="SUPFAM" id="SSF51569">
    <property type="entry name" value="Aldolase"/>
    <property type="match status" value="1"/>
</dbReference>
<reference evidence="18 20" key="1">
    <citation type="journal article" date="2015" name="Genome Announc.">
        <title>Expanding the biotechnology potential of lactobacilli through comparative genomics of 213 strains and associated genera.</title>
        <authorList>
            <person name="Sun Z."/>
            <person name="Harris H.M."/>
            <person name="McCann A."/>
            <person name="Guo C."/>
            <person name="Argimon S."/>
            <person name="Zhang W."/>
            <person name="Yang X."/>
            <person name="Jeffery I.B."/>
            <person name="Cooney J.C."/>
            <person name="Kagawa T.F."/>
            <person name="Liu W."/>
            <person name="Song Y."/>
            <person name="Salvetti E."/>
            <person name="Wrobel A."/>
            <person name="Rasinkangas P."/>
            <person name="Parkhill J."/>
            <person name="Rea M.C."/>
            <person name="O'Sullivan O."/>
            <person name="Ritari J."/>
            <person name="Douillard F.P."/>
            <person name="Paul Ross R."/>
            <person name="Yang R."/>
            <person name="Briner A.E."/>
            <person name="Felis G.E."/>
            <person name="de Vos W.M."/>
            <person name="Barrangou R."/>
            <person name="Klaenhammer T.R."/>
            <person name="Caufield P.W."/>
            <person name="Cui Y."/>
            <person name="Zhang H."/>
            <person name="O'Toole P.W."/>
        </authorList>
    </citation>
    <scope>NUCLEOTIDE SEQUENCE [LARGE SCALE GENOMIC DNA]</scope>
    <source>
        <strain evidence="18 20">DSM 15353</strain>
    </source>
</reference>
<dbReference type="FunFam" id="3.30.470.20:FF:000012">
    <property type="entry name" value="Pyruvate carboxylase"/>
    <property type="match status" value="1"/>
</dbReference>
<dbReference type="InterPro" id="IPR005479">
    <property type="entry name" value="CPAse_ATP-bd"/>
</dbReference>
<dbReference type="SUPFAM" id="SSF52440">
    <property type="entry name" value="PreATP-grasp domain"/>
    <property type="match status" value="1"/>
</dbReference>
<organism evidence="18 20">
    <name type="scientific">Ligilactobacillus acidipiscis</name>
    <dbReference type="NCBI Taxonomy" id="89059"/>
    <lineage>
        <taxon>Bacteria</taxon>
        <taxon>Bacillati</taxon>
        <taxon>Bacillota</taxon>
        <taxon>Bacilli</taxon>
        <taxon>Lactobacillales</taxon>
        <taxon>Lactobacillaceae</taxon>
        <taxon>Ligilactobacillus</taxon>
    </lineage>
</organism>
<keyword evidence="5 9" id="KW-0547">Nucleotide-binding</keyword>
<dbReference type="Gene3D" id="2.40.50.100">
    <property type="match status" value="1"/>
</dbReference>
<dbReference type="EMBL" id="JQBK01000008">
    <property type="protein sequence ID" value="KRN87072.1"/>
    <property type="molecule type" value="Genomic_DNA"/>
</dbReference>
<dbReference type="InterPro" id="IPR005481">
    <property type="entry name" value="BC-like_N"/>
</dbReference>
<dbReference type="NCBIfam" id="TIGR01235">
    <property type="entry name" value="pyruv_carbox"/>
    <property type="match status" value="1"/>
</dbReference>
<dbReference type="Gene3D" id="3.20.20.70">
    <property type="entry name" value="Aldolase class I"/>
    <property type="match status" value="1"/>
</dbReference>
<dbReference type="GO" id="GO:0005737">
    <property type="term" value="C:cytoplasm"/>
    <property type="evidence" value="ECO:0007669"/>
    <property type="project" value="TreeGrafter"/>
</dbReference>